<evidence type="ECO:0000256" key="3">
    <source>
        <dbReference type="RuleBase" id="RU000363"/>
    </source>
</evidence>
<keyword evidence="5" id="KW-1185">Reference proteome</keyword>
<dbReference type="Proteomes" id="UP000287188">
    <property type="component" value="Unassembled WGS sequence"/>
</dbReference>
<dbReference type="PANTHER" id="PTHR42760:SF40">
    <property type="entry name" value="3-OXOACYL-[ACYL-CARRIER-PROTEIN] REDUCTASE, CHLOROPLASTIC"/>
    <property type="match status" value="1"/>
</dbReference>
<dbReference type="PANTHER" id="PTHR42760">
    <property type="entry name" value="SHORT-CHAIN DEHYDROGENASES/REDUCTASES FAMILY MEMBER"/>
    <property type="match status" value="1"/>
</dbReference>
<dbReference type="InterPro" id="IPR002347">
    <property type="entry name" value="SDR_fam"/>
</dbReference>
<evidence type="ECO:0000256" key="1">
    <source>
        <dbReference type="ARBA" id="ARBA00006484"/>
    </source>
</evidence>
<evidence type="ECO:0000313" key="5">
    <source>
        <dbReference type="Proteomes" id="UP000287188"/>
    </source>
</evidence>
<comment type="caution">
    <text evidence="4">The sequence shown here is derived from an EMBL/GenBank/DDBJ whole genome shotgun (WGS) entry which is preliminary data.</text>
</comment>
<dbReference type="PROSITE" id="PS00061">
    <property type="entry name" value="ADH_SHORT"/>
    <property type="match status" value="1"/>
</dbReference>
<dbReference type="OrthoDB" id="9803333at2"/>
<comment type="similarity">
    <text evidence="1 3">Belongs to the short-chain dehydrogenases/reductases (SDR) family.</text>
</comment>
<evidence type="ECO:0000256" key="2">
    <source>
        <dbReference type="ARBA" id="ARBA00023002"/>
    </source>
</evidence>
<dbReference type="SUPFAM" id="SSF51735">
    <property type="entry name" value="NAD(P)-binding Rossmann-fold domains"/>
    <property type="match status" value="1"/>
</dbReference>
<gene>
    <name evidence="4" type="ORF">KDK_39570</name>
</gene>
<dbReference type="InterPro" id="IPR020904">
    <property type="entry name" value="Sc_DH/Rdtase_CS"/>
</dbReference>
<dbReference type="NCBIfam" id="NF009466">
    <property type="entry name" value="PRK12826.1-2"/>
    <property type="match status" value="1"/>
</dbReference>
<keyword evidence="2" id="KW-0560">Oxidoreductase</keyword>
<sequence>MPRLTDKIAVITGGGQGIGRAIALAYSREGAVVVLASRNEEKLHETRLMIEKDGGAALVLPTDVRDAEQVQALVKTIINTYGRIDILVCNAGIAGPTAPLWEISPQQWEETLSTNLTGPYLLCAAALPAMVEHKEGNIIFIGSGIGKKPLPGRTPYAASKLGLVGLARTLAHDAGPYNIRVNVISPGPTDGERLQKVFEKQAAIRNVSVEAVRAMATRDSAMKRFVVAEDVANAAVFLASDEARYISNVDLDVSAGL</sequence>
<protein>
    <submittedName>
        <fullName evidence="4">Oxidoreductase</fullName>
    </submittedName>
</protein>
<proteinExistence type="inferred from homology"/>
<dbReference type="Pfam" id="PF00106">
    <property type="entry name" value="adh_short"/>
    <property type="match status" value="1"/>
</dbReference>
<dbReference type="CDD" id="cd05233">
    <property type="entry name" value="SDR_c"/>
    <property type="match status" value="1"/>
</dbReference>
<reference evidence="5" key="1">
    <citation type="submission" date="2018-12" db="EMBL/GenBank/DDBJ databases">
        <title>Tengunoibacter tsumagoiensis gen. nov., sp. nov., Dictyobacter kobayashii sp. nov., D. alpinus sp. nov., and D. joshuensis sp. nov. and description of Dictyobacteraceae fam. nov. within the order Ktedonobacterales isolated from Tengu-no-mugimeshi.</title>
        <authorList>
            <person name="Wang C.M."/>
            <person name="Zheng Y."/>
            <person name="Sakai Y."/>
            <person name="Toyoda A."/>
            <person name="Minakuchi Y."/>
            <person name="Abe K."/>
            <person name="Yokota A."/>
            <person name="Yabe S."/>
        </authorList>
    </citation>
    <scope>NUCLEOTIDE SEQUENCE [LARGE SCALE GENOMIC DNA]</scope>
    <source>
        <strain evidence="5">Uno11</strain>
    </source>
</reference>
<dbReference type="FunFam" id="3.40.50.720:FF:000084">
    <property type="entry name" value="Short-chain dehydrogenase reductase"/>
    <property type="match status" value="1"/>
</dbReference>
<accession>A0A402ALZ2</accession>
<organism evidence="4 5">
    <name type="scientific">Dictyobacter kobayashii</name>
    <dbReference type="NCBI Taxonomy" id="2014872"/>
    <lineage>
        <taxon>Bacteria</taxon>
        <taxon>Bacillati</taxon>
        <taxon>Chloroflexota</taxon>
        <taxon>Ktedonobacteria</taxon>
        <taxon>Ktedonobacterales</taxon>
        <taxon>Dictyobacteraceae</taxon>
        <taxon>Dictyobacter</taxon>
    </lineage>
</organism>
<dbReference type="Gene3D" id="3.40.50.720">
    <property type="entry name" value="NAD(P)-binding Rossmann-like Domain"/>
    <property type="match status" value="1"/>
</dbReference>
<dbReference type="GO" id="GO:0016616">
    <property type="term" value="F:oxidoreductase activity, acting on the CH-OH group of donors, NAD or NADP as acceptor"/>
    <property type="evidence" value="ECO:0007669"/>
    <property type="project" value="TreeGrafter"/>
</dbReference>
<dbReference type="AlphaFoldDB" id="A0A402ALZ2"/>
<dbReference type="EMBL" id="BIFS01000001">
    <property type="protein sequence ID" value="GCE20157.1"/>
    <property type="molecule type" value="Genomic_DNA"/>
</dbReference>
<dbReference type="RefSeq" id="WP_126551871.1">
    <property type="nucleotide sequence ID" value="NZ_BIFS01000001.1"/>
</dbReference>
<dbReference type="GO" id="GO:0030497">
    <property type="term" value="P:fatty acid elongation"/>
    <property type="evidence" value="ECO:0007669"/>
    <property type="project" value="TreeGrafter"/>
</dbReference>
<dbReference type="PRINTS" id="PR00081">
    <property type="entry name" value="GDHRDH"/>
</dbReference>
<dbReference type="InterPro" id="IPR036291">
    <property type="entry name" value="NAD(P)-bd_dom_sf"/>
</dbReference>
<dbReference type="PRINTS" id="PR00080">
    <property type="entry name" value="SDRFAMILY"/>
</dbReference>
<name>A0A402ALZ2_9CHLR</name>
<evidence type="ECO:0000313" key="4">
    <source>
        <dbReference type="EMBL" id="GCE20157.1"/>
    </source>
</evidence>